<dbReference type="Proteomes" id="UP000324222">
    <property type="component" value="Unassembled WGS sequence"/>
</dbReference>
<proteinExistence type="predicted"/>
<accession>A0A5B7CWP9</accession>
<evidence type="ECO:0000313" key="2">
    <source>
        <dbReference type="EMBL" id="MPC13184.1"/>
    </source>
</evidence>
<name>A0A5B7CWP9_PORTR</name>
<protein>
    <submittedName>
        <fullName evidence="2">Uncharacterized protein</fullName>
    </submittedName>
</protein>
<comment type="caution">
    <text evidence="2">The sequence shown here is derived from an EMBL/GenBank/DDBJ whole genome shotgun (WGS) entry which is preliminary data.</text>
</comment>
<sequence length="80" mass="8542">MWSEVARDPMCDVMLSRGHGGGQGRFTLQNLILGHQFASKLSTPVVLRGDRRAGKQAGGQAGKHNRGMRLPGRFPGSPGS</sequence>
<dbReference type="AlphaFoldDB" id="A0A5B7CWP9"/>
<organism evidence="2 3">
    <name type="scientific">Portunus trituberculatus</name>
    <name type="common">Swimming crab</name>
    <name type="synonym">Neptunus trituberculatus</name>
    <dbReference type="NCBI Taxonomy" id="210409"/>
    <lineage>
        <taxon>Eukaryota</taxon>
        <taxon>Metazoa</taxon>
        <taxon>Ecdysozoa</taxon>
        <taxon>Arthropoda</taxon>
        <taxon>Crustacea</taxon>
        <taxon>Multicrustacea</taxon>
        <taxon>Malacostraca</taxon>
        <taxon>Eumalacostraca</taxon>
        <taxon>Eucarida</taxon>
        <taxon>Decapoda</taxon>
        <taxon>Pleocyemata</taxon>
        <taxon>Brachyura</taxon>
        <taxon>Eubrachyura</taxon>
        <taxon>Portunoidea</taxon>
        <taxon>Portunidae</taxon>
        <taxon>Portuninae</taxon>
        <taxon>Portunus</taxon>
    </lineage>
</organism>
<evidence type="ECO:0000313" key="3">
    <source>
        <dbReference type="Proteomes" id="UP000324222"/>
    </source>
</evidence>
<dbReference type="EMBL" id="VSRR010000263">
    <property type="protein sequence ID" value="MPC13184.1"/>
    <property type="molecule type" value="Genomic_DNA"/>
</dbReference>
<keyword evidence="3" id="KW-1185">Reference proteome</keyword>
<evidence type="ECO:0000256" key="1">
    <source>
        <dbReference type="SAM" id="MobiDB-lite"/>
    </source>
</evidence>
<gene>
    <name evidence="2" type="ORF">E2C01_005907</name>
</gene>
<reference evidence="2 3" key="1">
    <citation type="submission" date="2019-05" db="EMBL/GenBank/DDBJ databases">
        <title>Another draft genome of Portunus trituberculatus and its Hox gene families provides insights of decapod evolution.</title>
        <authorList>
            <person name="Jeong J.-H."/>
            <person name="Song I."/>
            <person name="Kim S."/>
            <person name="Choi T."/>
            <person name="Kim D."/>
            <person name="Ryu S."/>
            <person name="Kim W."/>
        </authorList>
    </citation>
    <scope>NUCLEOTIDE SEQUENCE [LARGE SCALE GENOMIC DNA]</scope>
    <source>
        <tissue evidence="2">Muscle</tissue>
    </source>
</reference>
<feature type="region of interest" description="Disordered" evidence="1">
    <location>
        <begin position="51"/>
        <end position="80"/>
    </location>
</feature>